<sequence>AHAHARIASLETHKANSSAAINEHDLAAGEFAKAAQGTSDFEALRILGLLEDSHRRLAHILKSRTTKSTPHTATATDHDEQAAKDASSPSSKESKSTLQAAQAAPSAASTGRPNPPRELSSSIASNLATARGRPPTQRRGQGLPASPELSAHNAGGKIVGLTERRSRQYSPESHRLPPGIPKPIVALPSTHQPRSEKRAELEPVSAQDEGFTRFYSTFENLFSKLSAPLAFSGLPLNPTESDKAIAKEATSSTIVDTAMPQSRRVKAHDDPELSKIFSRAAIQAIKDEGGYPAPNESFYFVPPSGGTVSYARMTAGTSNGDEILPEGRSSLDSDEFVDARENVGPPSPGSVRSRHGRDLHTSTLIMNRAKGGQKNRKTNEELELENSALRQLLDAQSRRLQMWEASSQSQSLALAQSMRGLVMPQSGERDIFSGMSNHGDVRQDTLANTIGVSGAAAAAAERLRKGRAEAALSGNADTKVKELEALLEAAKSEREQIERDSVRTKRENEKLAKNLQRYREQWEVLKAGARGRMKERSATASPANVGGGTGAPPKLPETPVQEAEGDDAKD</sequence>
<comment type="caution">
    <text evidence="1">The sequence shown here is derived from an EMBL/GenBank/DDBJ whole genome shotgun (WGS) entry which is preliminary data.</text>
</comment>
<dbReference type="Proteomes" id="UP001186974">
    <property type="component" value="Unassembled WGS sequence"/>
</dbReference>
<dbReference type="EMBL" id="JAWDJW010007814">
    <property type="protein sequence ID" value="KAK3061488.1"/>
    <property type="molecule type" value="Genomic_DNA"/>
</dbReference>
<keyword evidence="2" id="KW-1185">Reference proteome</keyword>
<reference evidence="1" key="1">
    <citation type="submission" date="2024-09" db="EMBL/GenBank/DDBJ databases">
        <title>Black Yeasts Isolated from many extreme environments.</title>
        <authorList>
            <person name="Coleine C."/>
            <person name="Stajich J.E."/>
            <person name="Selbmann L."/>
        </authorList>
    </citation>
    <scope>NUCLEOTIDE SEQUENCE</scope>
    <source>
        <strain evidence="1">CCFEE 5737</strain>
    </source>
</reference>
<evidence type="ECO:0000313" key="2">
    <source>
        <dbReference type="Proteomes" id="UP001186974"/>
    </source>
</evidence>
<protein>
    <submittedName>
        <fullName evidence="1">Uncharacterized protein</fullName>
    </submittedName>
</protein>
<gene>
    <name evidence="1" type="ORF">LTS18_006097</name>
</gene>
<accession>A0ACC3D474</accession>
<organism evidence="1 2">
    <name type="scientific">Coniosporium uncinatum</name>
    <dbReference type="NCBI Taxonomy" id="93489"/>
    <lineage>
        <taxon>Eukaryota</taxon>
        <taxon>Fungi</taxon>
        <taxon>Dikarya</taxon>
        <taxon>Ascomycota</taxon>
        <taxon>Pezizomycotina</taxon>
        <taxon>Dothideomycetes</taxon>
        <taxon>Dothideomycetes incertae sedis</taxon>
        <taxon>Coniosporium</taxon>
    </lineage>
</organism>
<feature type="non-terminal residue" evidence="1">
    <location>
        <position position="1"/>
    </location>
</feature>
<proteinExistence type="predicted"/>
<evidence type="ECO:0000313" key="1">
    <source>
        <dbReference type="EMBL" id="KAK3061488.1"/>
    </source>
</evidence>
<name>A0ACC3D474_9PEZI</name>